<dbReference type="AlphaFoldDB" id="A0A4R1G5C4"/>
<dbReference type="NCBIfam" id="NF006531">
    <property type="entry name" value="PRK09004.1"/>
    <property type="match status" value="1"/>
</dbReference>
<organism evidence="6 7">
    <name type="scientific">Volucribacter psittacicida</name>
    <dbReference type="NCBI Taxonomy" id="203482"/>
    <lineage>
        <taxon>Bacteria</taxon>
        <taxon>Pseudomonadati</taxon>
        <taxon>Pseudomonadota</taxon>
        <taxon>Gammaproteobacteria</taxon>
        <taxon>Pasteurellales</taxon>
        <taxon>Pasteurellaceae</taxon>
        <taxon>Volucribacter</taxon>
    </lineage>
</organism>
<evidence type="ECO:0000259" key="5">
    <source>
        <dbReference type="PROSITE" id="PS50902"/>
    </source>
</evidence>
<dbReference type="PANTHER" id="PTHR19384">
    <property type="entry name" value="NITRIC OXIDE SYNTHASE-RELATED"/>
    <property type="match status" value="1"/>
</dbReference>
<sequence length="148" mass="16613">MKPQICLITGSTLGGAEYVAEHLEQLLQQQCWQTEMLHGANYDEVIEQPLWLVVTSTHGAGEIPENLNPLFEQIQQSEVDLSELKFAVVGLGSSDYDTFCFAVDKVENILQDKGAKLLCPSLRIDVVNEFDHDQCAEDWLPCFTQQLV</sequence>
<feature type="domain" description="Flavodoxin-like" evidence="5">
    <location>
        <begin position="5"/>
        <end position="144"/>
    </location>
</feature>
<evidence type="ECO:0000313" key="6">
    <source>
        <dbReference type="EMBL" id="TCJ98911.1"/>
    </source>
</evidence>
<gene>
    <name evidence="6" type="ORF">EV694_1343</name>
</gene>
<evidence type="ECO:0000313" key="7">
    <source>
        <dbReference type="Proteomes" id="UP000294702"/>
    </source>
</evidence>
<comment type="caution">
    <text evidence="6">The sequence shown here is derived from an EMBL/GenBank/DDBJ whole genome shotgun (WGS) entry which is preliminary data.</text>
</comment>
<keyword evidence="2" id="KW-0285">Flavoprotein</keyword>
<dbReference type="InterPro" id="IPR001094">
    <property type="entry name" value="Flavdoxin-like"/>
</dbReference>
<dbReference type="EMBL" id="SMFT01000002">
    <property type="protein sequence ID" value="TCJ98911.1"/>
    <property type="molecule type" value="Genomic_DNA"/>
</dbReference>
<keyword evidence="4" id="KW-0249">Electron transport</keyword>
<evidence type="ECO:0000256" key="3">
    <source>
        <dbReference type="ARBA" id="ARBA00022643"/>
    </source>
</evidence>
<dbReference type="GO" id="GO:0050660">
    <property type="term" value="F:flavin adenine dinucleotide binding"/>
    <property type="evidence" value="ECO:0007669"/>
    <property type="project" value="TreeGrafter"/>
</dbReference>
<dbReference type="InterPro" id="IPR008254">
    <property type="entry name" value="Flavodoxin/NO_synth"/>
</dbReference>
<name>A0A4R1G5C4_9PAST</name>
<dbReference type="PROSITE" id="PS50902">
    <property type="entry name" value="FLAVODOXIN_LIKE"/>
    <property type="match status" value="1"/>
</dbReference>
<protein>
    <submittedName>
        <fullName evidence="6">MioC protein</fullName>
    </submittedName>
</protein>
<keyword evidence="3" id="KW-0288">FMN</keyword>
<dbReference type="OrthoDB" id="359268at2"/>
<keyword evidence="4" id="KW-0813">Transport</keyword>
<dbReference type="InterPro" id="IPR029039">
    <property type="entry name" value="Flavoprotein-like_sf"/>
</dbReference>
<dbReference type="RefSeq" id="WP_132690708.1">
    <property type="nucleotide sequence ID" value="NZ_SMFT01000002.1"/>
</dbReference>
<accession>A0A4R1G5C4</accession>
<dbReference type="GO" id="GO:0010181">
    <property type="term" value="F:FMN binding"/>
    <property type="evidence" value="ECO:0007669"/>
    <property type="project" value="InterPro"/>
</dbReference>
<dbReference type="Pfam" id="PF00258">
    <property type="entry name" value="Flavodoxin_1"/>
    <property type="match status" value="1"/>
</dbReference>
<evidence type="ECO:0000256" key="2">
    <source>
        <dbReference type="ARBA" id="ARBA00022630"/>
    </source>
</evidence>
<dbReference type="SUPFAM" id="SSF52218">
    <property type="entry name" value="Flavoproteins"/>
    <property type="match status" value="1"/>
</dbReference>
<proteinExistence type="predicted"/>
<comment type="cofactor">
    <cofactor evidence="1">
        <name>FMN</name>
        <dbReference type="ChEBI" id="CHEBI:58210"/>
    </cofactor>
</comment>
<dbReference type="Proteomes" id="UP000294702">
    <property type="component" value="Unassembled WGS sequence"/>
</dbReference>
<evidence type="ECO:0000256" key="1">
    <source>
        <dbReference type="ARBA" id="ARBA00001917"/>
    </source>
</evidence>
<dbReference type="GO" id="GO:0016491">
    <property type="term" value="F:oxidoreductase activity"/>
    <property type="evidence" value="ECO:0007669"/>
    <property type="project" value="TreeGrafter"/>
</dbReference>
<dbReference type="PANTHER" id="PTHR19384:SF128">
    <property type="entry name" value="NADPH OXIDOREDUCTASE A"/>
    <property type="match status" value="1"/>
</dbReference>
<keyword evidence="7" id="KW-1185">Reference proteome</keyword>
<dbReference type="PRINTS" id="PR00369">
    <property type="entry name" value="FLAVODOXIN"/>
</dbReference>
<dbReference type="GO" id="GO:0005829">
    <property type="term" value="C:cytosol"/>
    <property type="evidence" value="ECO:0007669"/>
    <property type="project" value="TreeGrafter"/>
</dbReference>
<dbReference type="Gene3D" id="3.40.50.360">
    <property type="match status" value="1"/>
</dbReference>
<reference evidence="6 7" key="1">
    <citation type="submission" date="2019-03" db="EMBL/GenBank/DDBJ databases">
        <title>Genomic Encyclopedia of Type Strains, Phase IV (KMG-IV): sequencing the most valuable type-strain genomes for metagenomic binning, comparative biology and taxonomic classification.</title>
        <authorList>
            <person name="Goeker M."/>
        </authorList>
    </citation>
    <scope>NUCLEOTIDE SEQUENCE [LARGE SCALE GENOMIC DNA]</scope>
    <source>
        <strain evidence="6 7">DSM 15534</strain>
    </source>
</reference>
<evidence type="ECO:0000256" key="4">
    <source>
        <dbReference type="ARBA" id="ARBA00022982"/>
    </source>
</evidence>